<accession>A0A1G1XXC0</accession>
<evidence type="ECO:0000313" key="2">
    <source>
        <dbReference type="Proteomes" id="UP000176241"/>
    </source>
</evidence>
<dbReference type="Proteomes" id="UP000176241">
    <property type="component" value="Unassembled WGS sequence"/>
</dbReference>
<reference evidence="1 2" key="1">
    <citation type="journal article" date="2016" name="Nat. Commun.">
        <title>Thousands of microbial genomes shed light on interconnected biogeochemical processes in an aquifer system.</title>
        <authorList>
            <person name="Anantharaman K."/>
            <person name="Brown C.T."/>
            <person name="Hug L.A."/>
            <person name="Sharon I."/>
            <person name="Castelle C.J."/>
            <person name="Probst A.J."/>
            <person name="Thomas B.C."/>
            <person name="Singh A."/>
            <person name="Wilkins M.J."/>
            <person name="Karaoz U."/>
            <person name="Brodie E.L."/>
            <person name="Williams K.H."/>
            <person name="Hubbard S.S."/>
            <person name="Banfield J.F."/>
        </authorList>
    </citation>
    <scope>NUCLEOTIDE SEQUENCE [LARGE SCALE GENOMIC DNA]</scope>
</reference>
<gene>
    <name evidence="1" type="ORF">A2731_03390</name>
</gene>
<proteinExistence type="predicted"/>
<dbReference type="AlphaFoldDB" id="A0A1G1XXC0"/>
<sequence>MEIDIPFDFKVNLRTFLRRAGYTEFVDPNTSQASYTRRLSRDYYPRFHLYLKERDGKDILNLHLDQKKPSYPGSQAHSGEYDTAVVQREVSRIQGLIKNQIDNQVQQTEPKKKGFFAKLFS</sequence>
<dbReference type="EMBL" id="MHIC01000031">
    <property type="protein sequence ID" value="OGY44236.1"/>
    <property type="molecule type" value="Genomic_DNA"/>
</dbReference>
<comment type="caution">
    <text evidence="1">The sequence shown here is derived from an EMBL/GenBank/DDBJ whole genome shotgun (WGS) entry which is preliminary data.</text>
</comment>
<organism evidence="1 2">
    <name type="scientific">Candidatus Buchananbacteria bacterium RIFCSPHIGHO2_01_FULL_39_8</name>
    <dbReference type="NCBI Taxonomy" id="1797533"/>
    <lineage>
        <taxon>Bacteria</taxon>
        <taxon>Candidatus Buchananiibacteriota</taxon>
    </lineage>
</organism>
<name>A0A1G1XXC0_9BACT</name>
<evidence type="ECO:0000313" key="1">
    <source>
        <dbReference type="EMBL" id="OGY44236.1"/>
    </source>
</evidence>
<dbReference type="STRING" id="1797533.A2731_03390"/>
<protein>
    <recommendedName>
        <fullName evidence="3">CYTH domain-containing protein</fullName>
    </recommendedName>
</protein>
<evidence type="ECO:0008006" key="3">
    <source>
        <dbReference type="Google" id="ProtNLM"/>
    </source>
</evidence>